<gene>
    <name evidence="2" type="ORF">PCON_12226</name>
</gene>
<dbReference type="Proteomes" id="UP000018144">
    <property type="component" value="Unassembled WGS sequence"/>
</dbReference>
<evidence type="ECO:0000313" key="3">
    <source>
        <dbReference type="Proteomes" id="UP000018144"/>
    </source>
</evidence>
<dbReference type="OMA" id="FTMAMML"/>
<feature type="compositionally biased region" description="Low complexity" evidence="1">
    <location>
        <begin position="44"/>
        <end position="59"/>
    </location>
</feature>
<feature type="region of interest" description="Disordered" evidence="1">
    <location>
        <begin position="229"/>
        <end position="279"/>
    </location>
</feature>
<reference evidence="2 3" key="1">
    <citation type="journal article" date="2013" name="PLoS Genet.">
        <title>The genome and development-dependent transcriptomes of Pyronema confluens: a window into fungal evolution.</title>
        <authorList>
            <person name="Traeger S."/>
            <person name="Altegoer F."/>
            <person name="Freitag M."/>
            <person name="Gabaldon T."/>
            <person name="Kempken F."/>
            <person name="Kumar A."/>
            <person name="Marcet-Houben M."/>
            <person name="Poggeler S."/>
            <person name="Stajich J.E."/>
            <person name="Nowrousian M."/>
        </authorList>
    </citation>
    <scope>NUCLEOTIDE SEQUENCE [LARGE SCALE GENOMIC DNA]</scope>
    <source>
        <strain evidence="3">CBS 100304</strain>
        <tissue evidence="2">Vegetative mycelium</tissue>
    </source>
</reference>
<proteinExistence type="predicted"/>
<feature type="compositionally biased region" description="Pro residues" evidence="1">
    <location>
        <begin position="1"/>
        <end position="11"/>
    </location>
</feature>
<dbReference type="STRING" id="1076935.U4LKB8"/>
<accession>U4LKB8</accession>
<organism evidence="2 3">
    <name type="scientific">Pyronema omphalodes (strain CBS 100304)</name>
    <name type="common">Pyronema confluens</name>
    <dbReference type="NCBI Taxonomy" id="1076935"/>
    <lineage>
        <taxon>Eukaryota</taxon>
        <taxon>Fungi</taxon>
        <taxon>Dikarya</taxon>
        <taxon>Ascomycota</taxon>
        <taxon>Pezizomycotina</taxon>
        <taxon>Pezizomycetes</taxon>
        <taxon>Pezizales</taxon>
        <taxon>Pyronemataceae</taxon>
        <taxon>Pyronema</taxon>
    </lineage>
</organism>
<dbReference type="OrthoDB" id="27934at2759"/>
<sequence length="311" mass="34380">MSEPPATPVPPSKKRRLETAASTLKKPFRSPLISRTPGSTPKFTLPTPTSSVKSTLSSSFDCNESFDDNGKDNDEDYEPVRKFPATPAPRFAPKPKLPDTPDDSPTKPTTTVNSNRVATSVKNNFSLTHSTTRTPRQLFATPSFSNPELLAAQKKHTYLLMELKALKDSMETVTQALALEANPEKDTDLEASIKKWRLAGRYAADTLFGIAGDKVNMLGGPGNGGWRELVGGKKGWQDWEEENKEKGSDDEREDDRDEGIGGEDQEEQQGGIGKDEEWGMRLMLKSMGVPESMLGWDEDTATWKNIEEMEV</sequence>
<feature type="compositionally biased region" description="Acidic residues" evidence="1">
    <location>
        <begin position="250"/>
        <end position="267"/>
    </location>
</feature>
<protein>
    <submittedName>
        <fullName evidence="2">Similar to Swi5-dependent recombination DNA repair protein 1 acc. no. Q9USV1</fullName>
    </submittedName>
</protein>
<evidence type="ECO:0000256" key="1">
    <source>
        <dbReference type="SAM" id="MobiDB-lite"/>
    </source>
</evidence>
<name>U4LKB8_PYROM</name>
<dbReference type="PANTHER" id="PTHR28527:SF1">
    <property type="entry name" value="SWI5-DEPENDENT RECOMBINATION DNA REPAIR PROTEIN 1"/>
    <property type="match status" value="1"/>
</dbReference>
<dbReference type="GO" id="GO:0006310">
    <property type="term" value="P:DNA recombination"/>
    <property type="evidence" value="ECO:0007669"/>
    <property type="project" value="TreeGrafter"/>
</dbReference>
<dbReference type="eggNOG" id="ENOG502SAMI">
    <property type="taxonomic scope" value="Eukaryota"/>
</dbReference>
<feature type="region of interest" description="Disordered" evidence="1">
    <location>
        <begin position="1"/>
        <end position="114"/>
    </location>
</feature>
<dbReference type="PANTHER" id="PTHR28527">
    <property type="entry name" value="MATING-TYPE SWITCHING PROTEIN SWI2-RELATED"/>
    <property type="match status" value="1"/>
</dbReference>
<dbReference type="EMBL" id="HF935722">
    <property type="protein sequence ID" value="CCX32022.1"/>
    <property type="molecule type" value="Genomic_DNA"/>
</dbReference>
<dbReference type="AlphaFoldDB" id="U4LKB8"/>
<keyword evidence="3" id="KW-1185">Reference proteome</keyword>
<dbReference type="Gene3D" id="6.10.140.1020">
    <property type="match status" value="1"/>
</dbReference>
<evidence type="ECO:0000313" key="2">
    <source>
        <dbReference type="EMBL" id="CCX32022.1"/>
    </source>
</evidence>